<protein>
    <submittedName>
        <fullName evidence="1">Uncharacterized protein</fullName>
    </submittedName>
</protein>
<organism evidence="1 2">
    <name type="scientific">Gnathostoma spinigerum</name>
    <dbReference type="NCBI Taxonomy" id="75299"/>
    <lineage>
        <taxon>Eukaryota</taxon>
        <taxon>Metazoa</taxon>
        <taxon>Ecdysozoa</taxon>
        <taxon>Nematoda</taxon>
        <taxon>Chromadorea</taxon>
        <taxon>Rhabditida</taxon>
        <taxon>Spirurina</taxon>
        <taxon>Gnathostomatomorpha</taxon>
        <taxon>Gnathostomatoidea</taxon>
        <taxon>Gnathostomatidae</taxon>
        <taxon>Gnathostoma</taxon>
    </lineage>
</organism>
<dbReference type="AlphaFoldDB" id="A0ABD6EQY6"/>
<proteinExistence type="predicted"/>
<dbReference type="EMBL" id="JBGFUD010007747">
    <property type="protein sequence ID" value="MFH4981721.1"/>
    <property type="molecule type" value="Genomic_DNA"/>
</dbReference>
<gene>
    <name evidence="1" type="ORF">AB6A40_008430</name>
</gene>
<sequence length="66" mass="7614">MKSTLESINVQGNLYCPGDVFTNRFERCGLLYKAVMYPEKEKDWKVPFGSGEKGWTRITDLDLFSC</sequence>
<accession>A0ABD6EQY6</accession>
<keyword evidence="2" id="KW-1185">Reference proteome</keyword>
<comment type="caution">
    <text evidence="1">The sequence shown here is derived from an EMBL/GenBank/DDBJ whole genome shotgun (WGS) entry which is preliminary data.</text>
</comment>
<reference evidence="1 2" key="1">
    <citation type="submission" date="2024-08" db="EMBL/GenBank/DDBJ databases">
        <title>Gnathostoma spinigerum genome.</title>
        <authorList>
            <person name="Gonzalez-Bertolin B."/>
            <person name="Monzon S."/>
            <person name="Zaballos A."/>
            <person name="Jimenez P."/>
            <person name="Dekumyoy P."/>
            <person name="Varona S."/>
            <person name="Cuesta I."/>
            <person name="Sumanam S."/>
            <person name="Adisakwattana P."/>
            <person name="Gasser R.B."/>
            <person name="Hernandez-Gonzalez A."/>
            <person name="Young N.D."/>
            <person name="Perteguer M.J."/>
        </authorList>
    </citation>
    <scope>NUCLEOTIDE SEQUENCE [LARGE SCALE GENOMIC DNA]</scope>
    <source>
        <strain evidence="1">AL3</strain>
        <tissue evidence="1">Liver</tissue>
    </source>
</reference>
<name>A0ABD6EQY6_9BILA</name>
<evidence type="ECO:0000313" key="2">
    <source>
        <dbReference type="Proteomes" id="UP001608902"/>
    </source>
</evidence>
<evidence type="ECO:0000313" key="1">
    <source>
        <dbReference type="EMBL" id="MFH4981721.1"/>
    </source>
</evidence>
<dbReference type="Proteomes" id="UP001608902">
    <property type="component" value="Unassembled WGS sequence"/>
</dbReference>